<dbReference type="EMBL" id="NBAG03000454">
    <property type="protein sequence ID" value="PNI22954.1"/>
    <property type="molecule type" value="Genomic_DNA"/>
</dbReference>
<reference evidence="2 3" key="1">
    <citation type="submission" date="2017-12" db="EMBL/GenBank/DDBJ databases">
        <title>High-resolution comparative analysis of great ape genomes.</title>
        <authorList>
            <person name="Pollen A."/>
            <person name="Hastie A."/>
            <person name="Hormozdiari F."/>
            <person name="Dougherty M."/>
            <person name="Liu R."/>
            <person name="Chaisson M."/>
            <person name="Hoppe E."/>
            <person name="Hill C."/>
            <person name="Pang A."/>
            <person name="Hillier L."/>
            <person name="Baker C."/>
            <person name="Armstrong J."/>
            <person name="Shendure J."/>
            <person name="Paten B."/>
            <person name="Wilson R."/>
            <person name="Chao H."/>
            <person name="Schneider V."/>
            <person name="Ventura M."/>
            <person name="Kronenberg Z."/>
            <person name="Murali S."/>
            <person name="Gordon D."/>
            <person name="Cantsilieris S."/>
            <person name="Munson K."/>
            <person name="Nelson B."/>
            <person name="Raja A."/>
            <person name="Underwood J."/>
            <person name="Diekhans M."/>
            <person name="Fiddes I."/>
            <person name="Haussler D."/>
            <person name="Eichler E."/>
        </authorList>
    </citation>
    <scope>NUCLEOTIDE SEQUENCE [LARGE SCALE GENOMIC DNA]</scope>
    <source>
        <strain evidence="2">Yerkes chimp pedigree #C0471</strain>
    </source>
</reference>
<gene>
    <name evidence="2" type="ORF">CK820_G0047008</name>
</gene>
<evidence type="ECO:0000313" key="3">
    <source>
        <dbReference type="Proteomes" id="UP000236370"/>
    </source>
</evidence>
<sequence length="47" mass="5014">MATKCGNCGPGYSTPLEAMKGHPPAAHAQPEGRAASLRMEHLQQLLR</sequence>
<organism evidence="2 3">
    <name type="scientific">Pan troglodytes</name>
    <name type="common">Chimpanzee</name>
    <dbReference type="NCBI Taxonomy" id="9598"/>
    <lineage>
        <taxon>Eukaryota</taxon>
        <taxon>Metazoa</taxon>
        <taxon>Chordata</taxon>
        <taxon>Craniata</taxon>
        <taxon>Vertebrata</taxon>
        <taxon>Euteleostomi</taxon>
        <taxon>Mammalia</taxon>
        <taxon>Eutheria</taxon>
        <taxon>Euarchontoglires</taxon>
        <taxon>Primates</taxon>
        <taxon>Haplorrhini</taxon>
        <taxon>Catarrhini</taxon>
        <taxon>Hominidae</taxon>
        <taxon>Pan</taxon>
    </lineage>
</organism>
<name>A0A2J8JJL0_PANTR</name>
<proteinExistence type="predicted"/>
<evidence type="ECO:0000313" key="2">
    <source>
        <dbReference type="EMBL" id="PNI22954.1"/>
    </source>
</evidence>
<evidence type="ECO:0000256" key="1">
    <source>
        <dbReference type="SAM" id="MobiDB-lite"/>
    </source>
</evidence>
<dbReference type="AlphaFoldDB" id="A0A2J8JJL0"/>
<protein>
    <submittedName>
        <fullName evidence="2">SELENBP1 isoform 14</fullName>
    </submittedName>
</protein>
<comment type="caution">
    <text evidence="2">The sequence shown here is derived from an EMBL/GenBank/DDBJ whole genome shotgun (WGS) entry which is preliminary data.</text>
</comment>
<feature type="region of interest" description="Disordered" evidence="1">
    <location>
        <begin position="1"/>
        <end position="35"/>
    </location>
</feature>
<dbReference type="Proteomes" id="UP000236370">
    <property type="component" value="Unassembled WGS sequence"/>
</dbReference>
<accession>A0A2J8JJL0</accession>